<reference evidence="2 3" key="1">
    <citation type="submission" date="2018-12" db="EMBL/GenBank/DDBJ databases">
        <authorList>
            <consortium name="Pathogen Informatics"/>
        </authorList>
    </citation>
    <scope>NUCLEOTIDE SEQUENCE [LARGE SCALE GENOMIC DNA]</scope>
    <source>
        <strain evidence="2 3">NCTC10485</strain>
    </source>
</reference>
<evidence type="ECO:0000256" key="1">
    <source>
        <dbReference type="SAM" id="SignalP"/>
    </source>
</evidence>
<protein>
    <submittedName>
        <fullName evidence="2">Protein LpqJ</fullName>
    </submittedName>
</protein>
<keyword evidence="3" id="KW-1185">Reference proteome</keyword>
<dbReference type="Proteomes" id="UP000282551">
    <property type="component" value="Chromosome"/>
</dbReference>
<dbReference type="PROSITE" id="PS51257">
    <property type="entry name" value="PROKAR_LIPOPROTEIN"/>
    <property type="match status" value="1"/>
</dbReference>
<proteinExistence type="predicted"/>
<accession>A0A3S5EII9</accession>
<sequence>MRIPTPVRAAAAALFAVATVACSATNHQAAAGEAESVDAAPAISGTLESWQDAVCHPSTPDDADSCTPHDGDGTINIDHFSSQEEMDAELSWSSSHHAAQTVVDGRPLVIWTPEGEESDLHPLRDYGFTLTAYERPSTFTARPADAVPAAVPSTDPVPLPVNPYGYAGVQTASGDLQCMIQAAFVGCQSAGMSWPAHLDGSGPYHGVKVNPDGSLNWIDGNLGAEEATVLGNQAYRALGWTIVAGDNGVQFRNDRTGHGALVSVSRVQQF</sequence>
<evidence type="ECO:0000313" key="3">
    <source>
        <dbReference type="Proteomes" id="UP000282551"/>
    </source>
</evidence>
<gene>
    <name evidence="2" type="ORF">NCTC10485_03275</name>
</gene>
<dbReference type="RefSeq" id="WP_126334698.1">
    <property type="nucleotide sequence ID" value="NZ_AP022604.1"/>
</dbReference>
<keyword evidence="1" id="KW-0732">Signal</keyword>
<feature type="chain" id="PRO_5018786074" evidence="1">
    <location>
        <begin position="24"/>
        <end position="270"/>
    </location>
</feature>
<evidence type="ECO:0000313" key="2">
    <source>
        <dbReference type="EMBL" id="VEG48972.1"/>
    </source>
</evidence>
<organism evidence="2 3">
    <name type="scientific">Mycolicibacterium chitae</name>
    <name type="common">Mycobacterium chitae</name>
    <dbReference type="NCBI Taxonomy" id="1792"/>
    <lineage>
        <taxon>Bacteria</taxon>
        <taxon>Bacillati</taxon>
        <taxon>Actinomycetota</taxon>
        <taxon>Actinomycetes</taxon>
        <taxon>Mycobacteriales</taxon>
        <taxon>Mycobacteriaceae</taxon>
        <taxon>Mycolicibacterium</taxon>
    </lineage>
</organism>
<name>A0A3S5EII9_MYCCI</name>
<dbReference type="AlphaFoldDB" id="A0A3S5EII9"/>
<feature type="signal peptide" evidence="1">
    <location>
        <begin position="1"/>
        <end position="23"/>
    </location>
</feature>
<dbReference type="EMBL" id="LR134355">
    <property type="protein sequence ID" value="VEG48972.1"/>
    <property type="molecule type" value="Genomic_DNA"/>
</dbReference>
<dbReference type="OrthoDB" id="4615008at2"/>